<dbReference type="Proteomes" id="UP000245921">
    <property type="component" value="Unassembled WGS sequence"/>
</dbReference>
<comment type="caution">
    <text evidence="2">The sequence shown here is derived from an EMBL/GenBank/DDBJ whole genome shotgun (WGS) entry which is preliminary data.</text>
</comment>
<dbReference type="AlphaFoldDB" id="A0AA45C904"/>
<dbReference type="InterPro" id="IPR001279">
    <property type="entry name" value="Metallo-B-lactamas"/>
</dbReference>
<dbReference type="PANTHER" id="PTHR42951:SF14">
    <property type="entry name" value="METALLO-BETA-LACTAMASE SUPERFAMILY PROTEIN"/>
    <property type="match status" value="1"/>
</dbReference>
<dbReference type="PANTHER" id="PTHR42951">
    <property type="entry name" value="METALLO-BETA-LACTAMASE DOMAIN-CONTAINING"/>
    <property type="match status" value="1"/>
</dbReference>
<evidence type="ECO:0000259" key="1">
    <source>
        <dbReference type="SMART" id="SM00849"/>
    </source>
</evidence>
<organism evidence="2 3">
    <name type="scientific">Oceanotoga teriensis</name>
    <dbReference type="NCBI Taxonomy" id="515440"/>
    <lineage>
        <taxon>Bacteria</taxon>
        <taxon>Thermotogati</taxon>
        <taxon>Thermotogota</taxon>
        <taxon>Thermotogae</taxon>
        <taxon>Petrotogales</taxon>
        <taxon>Petrotogaceae</taxon>
        <taxon>Oceanotoga</taxon>
    </lineage>
</organism>
<feature type="domain" description="Metallo-beta-lactamase" evidence="1">
    <location>
        <begin position="16"/>
        <end position="207"/>
    </location>
</feature>
<dbReference type="Gene3D" id="3.60.15.10">
    <property type="entry name" value="Ribonuclease Z/Hydroxyacylglutathione hydrolase-like"/>
    <property type="match status" value="1"/>
</dbReference>
<name>A0AA45C904_9BACT</name>
<keyword evidence="2" id="KW-0378">Hydrolase</keyword>
<evidence type="ECO:0000313" key="3">
    <source>
        <dbReference type="Proteomes" id="UP000245921"/>
    </source>
</evidence>
<dbReference type="InterPro" id="IPR036866">
    <property type="entry name" value="RibonucZ/Hydroxyglut_hydro"/>
</dbReference>
<sequence>MSKISINKKVGFFTGDTNLGYVKNNNEIILIDTGCNRKTTNFVCNFIKENNLNLIAIINTHSHADHCGENYYYREIFNPIIYADEKESIFIENPQLKVNSQFLGANAPNRIKNKFVFSNPCTVDIKLSSDIKKIKVKDFEFELIRNEGHSYGHLSILYDNVIFGGDLVISEEILNKHKLSFYINIDSLIEGLNLIKNYSNYLYVPSHGNIIKDLHKTVDLNINRIKDINDIIINIFINNKNKLSFEELYKKIFEKLNLKNSTPTEYYFNITTINAHISSLINNKKIKIIMDNLIKLKAGDNLC</sequence>
<dbReference type="Pfam" id="PF00753">
    <property type="entry name" value="Lactamase_B"/>
    <property type="match status" value="1"/>
</dbReference>
<dbReference type="InterPro" id="IPR050855">
    <property type="entry name" value="NDM-1-like"/>
</dbReference>
<reference evidence="2 3" key="1">
    <citation type="submission" date="2018-05" db="EMBL/GenBank/DDBJ databases">
        <title>Genomic Encyclopedia of Type Strains, Phase IV (KMG-IV): sequencing the most valuable type-strain genomes for metagenomic binning, comparative biology and taxonomic classification.</title>
        <authorList>
            <person name="Goeker M."/>
        </authorList>
    </citation>
    <scope>NUCLEOTIDE SEQUENCE [LARGE SCALE GENOMIC DNA]</scope>
    <source>
        <strain evidence="2 3">DSM 24906</strain>
    </source>
</reference>
<proteinExistence type="predicted"/>
<dbReference type="RefSeq" id="WP_158274723.1">
    <property type="nucleotide sequence ID" value="NZ_JAMHJO010000016.1"/>
</dbReference>
<dbReference type="SMART" id="SM00849">
    <property type="entry name" value="Lactamase_B"/>
    <property type="match status" value="1"/>
</dbReference>
<dbReference type="SUPFAM" id="SSF56281">
    <property type="entry name" value="Metallo-hydrolase/oxidoreductase"/>
    <property type="match status" value="1"/>
</dbReference>
<protein>
    <submittedName>
        <fullName evidence="2">Glyoxylase-like metal-dependent hydrolase (Beta-lactamase superfamily II)</fullName>
    </submittedName>
</protein>
<evidence type="ECO:0000313" key="2">
    <source>
        <dbReference type="EMBL" id="PWJ96456.1"/>
    </source>
</evidence>
<dbReference type="EMBL" id="QGGI01000001">
    <property type="protein sequence ID" value="PWJ96456.1"/>
    <property type="molecule type" value="Genomic_DNA"/>
</dbReference>
<gene>
    <name evidence="2" type="ORF">C7380_10128</name>
</gene>
<accession>A0AA45C904</accession>
<dbReference type="GO" id="GO:0016787">
    <property type="term" value="F:hydrolase activity"/>
    <property type="evidence" value="ECO:0007669"/>
    <property type="project" value="UniProtKB-KW"/>
</dbReference>
<keyword evidence="3" id="KW-1185">Reference proteome</keyword>